<dbReference type="SUPFAM" id="SSF56436">
    <property type="entry name" value="C-type lectin-like"/>
    <property type="match status" value="1"/>
</dbReference>
<reference evidence="8" key="1">
    <citation type="submission" date="2025-05" db="UniProtKB">
        <authorList>
            <consortium name="RefSeq"/>
        </authorList>
    </citation>
    <scope>NUCLEOTIDE SEQUENCE [LARGE SCALE GENOMIC DNA]</scope>
    <source>
        <strain evidence="8">14028-0561.14</strain>
    </source>
</reference>
<keyword evidence="2" id="KW-0964">Secreted</keyword>
<evidence type="ECO:0000256" key="4">
    <source>
        <dbReference type="ARBA" id="ARBA00022734"/>
    </source>
</evidence>
<dbReference type="Proteomes" id="UP001652661">
    <property type="component" value="Chromosome 2L"/>
</dbReference>
<dbReference type="Pfam" id="PF00059">
    <property type="entry name" value="Lectin_C"/>
    <property type="match status" value="1"/>
</dbReference>
<dbReference type="PROSITE" id="PS50041">
    <property type="entry name" value="C_TYPE_LECTIN_2"/>
    <property type="match status" value="1"/>
</dbReference>
<evidence type="ECO:0000256" key="3">
    <source>
        <dbReference type="ARBA" id="ARBA00022729"/>
    </source>
</evidence>
<dbReference type="CDD" id="cd00037">
    <property type="entry name" value="CLECT"/>
    <property type="match status" value="1"/>
</dbReference>
<dbReference type="PANTHER" id="PTHR22799:SF1">
    <property type="entry name" value="C-TYPE LECTIN DOMAIN FAMILY 11 MEMBER A"/>
    <property type="match status" value="1"/>
</dbReference>
<feature type="coiled-coil region" evidence="5">
    <location>
        <begin position="26"/>
        <end position="129"/>
    </location>
</feature>
<dbReference type="GeneID" id="108074169"/>
<dbReference type="Gene3D" id="3.10.100.10">
    <property type="entry name" value="Mannose-Binding Protein A, subunit A"/>
    <property type="match status" value="1"/>
</dbReference>
<dbReference type="InterPro" id="IPR001304">
    <property type="entry name" value="C-type_lectin-like"/>
</dbReference>
<gene>
    <name evidence="9" type="primary">LOC108074169</name>
</gene>
<sequence>MSPNESELRSPLNDFVQAQDRGRDADNEIKSKLETLEVKIEKVQAKVEGQLQEVENKLAEQLHGVEAKLERQLQEVQTNLEGQQTKMEAKLEDSLLAVKTKLEGQQVVLTKMENSQAKLEENLLAVQIKLEAQLQVVLNQLHALSNKIDAAKVGVPQQAAPASATITFERSSFERIGTRYFRIVNEEVLWNYAERRCREMGGYLAFLQNEEEINAIIPKLEKNKYYWLGINDQENEGHFVSVASQKPAPFLKWAEGEPNDSNHKNNCLYLYNGKMGDGYCSGKAFFICQADNET</sequence>
<evidence type="ECO:0000259" key="7">
    <source>
        <dbReference type="PROSITE" id="PS50041"/>
    </source>
</evidence>
<accession>A0A6P4IFK2</accession>
<dbReference type="InterPro" id="IPR016187">
    <property type="entry name" value="CTDL_fold"/>
</dbReference>
<keyword evidence="8" id="KW-1185">Reference proteome</keyword>
<dbReference type="GO" id="GO:0008083">
    <property type="term" value="F:growth factor activity"/>
    <property type="evidence" value="ECO:0007669"/>
    <property type="project" value="TreeGrafter"/>
</dbReference>
<dbReference type="InterPro" id="IPR016186">
    <property type="entry name" value="C-type_lectin-like/link_sf"/>
</dbReference>
<dbReference type="SMART" id="SM00034">
    <property type="entry name" value="CLECT"/>
    <property type="match status" value="1"/>
</dbReference>
<dbReference type="InterPro" id="IPR051663">
    <property type="entry name" value="CLec_Tetranectin-domain"/>
</dbReference>
<organism evidence="8 9">
    <name type="scientific">Drosophila kikkawai</name>
    <name type="common">Fruit fly</name>
    <dbReference type="NCBI Taxonomy" id="30033"/>
    <lineage>
        <taxon>Eukaryota</taxon>
        <taxon>Metazoa</taxon>
        <taxon>Ecdysozoa</taxon>
        <taxon>Arthropoda</taxon>
        <taxon>Hexapoda</taxon>
        <taxon>Insecta</taxon>
        <taxon>Pterygota</taxon>
        <taxon>Neoptera</taxon>
        <taxon>Endopterygota</taxon>
        <taxon>Diptera</taxon>
        <taxon>Brachycera</taxon>
        <taxon>Muscomorpha</taxon>
        <taxon>Ephydroidea</taxon>
        <taxon>Drosophilidae</taxon>
        <taxon>Drosophila</taxon>
        <taxon>Sophophora</taxon>
    </lineage>
</organism>
<proteinExistence type="predicted"/>
<feature type="region of interest" description="Disordered" evidence="6">
    <location>
        <begin position="1"/>
        <end position="24"/>
    </location>
</feature>
<dbReference type="AlphaFoldDB" id="A0A6P4IFK2"/>
<evidence type="ECO:0000313" key="8">
    <source>
        <dbReference type="Proteomes" id="UP001652661"/>
    </source>
</evidence>
<reference evidence="9" key="2">
    <citation type="submission" date="2025-08" db="UniProtKB">
        <authorList>
            <consortium name="RefSeq"/>
        </authorList>
    </citation>
    <scope>IDENTIFICATION</scope>
    <source>
        <strain evidence="9">14028-0561.14</strain>
        <tissue evidence="9">Whole fly</tissue>
    </source>
</reference>
<feature type="domain" description="C-type lectin" evidence="7">
    <location>
        <begin position="176"/>
        <end position="289"/>
    </location>
</feature>
<evidence type="ECO:0000256" key="1">
    <source>
        <dbReference type="ARBA" id="ARBA00004613"/>
    </source>
</evidence>
<dbReference type="Gene3D" id="1.20.120.20">
    <property type="entry name" value="Apolipoprotein"/>
    <property type="match status" value="1"/>
</dbReference>
<name>A0A6P4IFK2_DROKI</name>
<evidence type="ECO:0000256" key="6">
    <source>
        <dbReference type="SAM" id="MobiDB-lite"/>
    </source>
</evidence>
<dbReference type="SUPFAM" id="SSF58113">
    <property type="entry name" value="Apolipoprotein A-I"/>
    <property type="match status" value="1"/>
</dbReference>
<dbReference type="GO" id="GO:0005615">
    <property type="term" value="C:extracellular space"/>
    <property type="evidence" value="ECO:0007669"/>
    <property type="project" value="TreeGrafter"/>
</dbReference>
<protein>
    <submittedName>
        <fullName evidence="9">Accessory gland protein Acp29AB-like</fullName>
    </submittedName>
</protein>
<evidence type="ECO:0000313" key="9">
    <source>
        <dbReference type="RefSeq" id="XP_017021591.1"/>
    </source>
</evidence>
<dbReference type="RefSeq" id="XP_017021591.1">
    <property type="nucleotide sequence ID" value="XM_017166102.1"/>
</dbReference>
<dbReference type="OrthoDB" id="6727623at2759"/>
<keyword evidence="4" id="KW-0430">Lectin</keyword>
<evidence type="ECO:0000256" key="2">
    <source>
        <dbReference type="ARBA" id="ARBA00022525"/>
    </source>
</evidence>
<keyword evidence="3" id="KW-0732">Signal</keyword>
<comment type="subcellular location">
    <subcellularLocation>
        <location evidence="1">Secreted</location>
    </subcellularLocation>
</comment>
<dbReference type="GO" id="GO:0030246">
    <property type="term" value="F:carbohydrate binding"/>
    <property type="evidence" value="ECO:0007669"/>
    <property type="project" value="UniProtKB-KW"/>
</dbReference>
<evidence type="ECO:0000256" key="5">
    <source>
        <dbReference type="SAM" id="Coils"/>
    </source>
</evidence>
<keyword evidence="5" id="KW-0175">Coiled coil</keyword>
<dbReference type="PANTHER" id="PTHR22799">
    <property type="entry name" value="TETRANECTIN-RELATED"/>
    <property type="match status" value="1"/>
</dbReference>